<dbReference type="PROSITE" id="PS00888">
    <property type="entry name" value="CNMP_BINDING_1"/>
    <property type="match status" value="1"/>
</dbReference>
<dbReference type="InterPro" id="IPR018490">
    <property type="entry name" value="cNMP-bd_dom_sf"/>
</dbReference>
<dbReference type="EMBL" id="DAKRPA010000154">
    <property type="protein sequence ID" value="DAZ96851.1"/>
    <property type="molecule type" value="Genomic_DNA"/>
</dbReference>
<proteinExistence type="predicted"/>
<feature type="compositionally biased region" description="Polar residues" evidence="1">
    <location>
        <begin position="26"/>
        <end position="37"/>
    </location>
</feature>
<accession>A0AAV2YT03</accession>
<dbReference type="InterPro" id="IPR018488">
    <property type="entry name" value="cNMP-bd_CS"/>
</dbReference>
<organism evidence="3 4">
    <name type="scientific">Lagenidium giganteum</name>
    <dbReference type="NCBI Taxonomy" id="4803"/>
    <lineage>
        <taxon>Eukaryota</taxon>
        <taxon>Sar</taxon>
        <taxon>Stramenopiles</taxon>
        <taxon>Oomycota</taxon>
        <taxon>Peronosporomycetes</taxon>
        <taxon>Pythiales</taxon>
        <taxon>Pythiaceae</taxon>
    </lineage>
</organism>
<dbReference type="CDD" id="cd00038">
    <property type="entry name" value="CAP_ED"/>
    <property type="match status" value="1"/>
</dbReference>
<evidence type="ECO:0000256" key="1">
    <source>
        <dbReference type="SAM" id="MobiDB-lite"/>
    </source>
</evidence>
<dbReference type="InterPro" id="IPR014710">
    <property type="entry name" value="RmlC-like_jellyroll"/>
</dbReference>
<dbReference type="PANTHER" id="PTHR23011:SF28">
    <property type="entry name" value="CYCLIC NUCLEOTIDE-BINDING DOMAIN CONTAINING PROTEIN"/>
    <property type="match status" value="1"/>
</dbReference>
<evidence type="ECO:0000313" key="3">
    <source>
        <dbReference type="EMBL" id="DAZ96851.1"/>
    </source>
</evidence>
<comment type="caution">
    <text evidence="3">The sequence shown here is derived from an EMBL/GenBank/DDBJ whole genome shotgun (WGS) entry which is preliminary data.</text>
</comment>
<feature type="region of interest" description="Disordered" evidence="1">
    <location>
        <begin position="1"/>
        <end position="37"/>
    </location>
</feature>
<reference evidence="3" key="2">
    <citation type="journal article" date="2023" name="Microbiol Resour">
        <title>Decontamination and Annotation of the Draft Genome Sequence of the Oomycete Lagenidium giganteum ARSEF 373.</title>
        <authorList>
            <person name="Morgan W.R."/>
            <person name="Tartar A."/>
        </authorList>
    </citation>
    <scope>NUCLEOTIDE SEQUENCE</scope>
    <source>
        <strain evidence="3">ARSEF 373</strain>
    </source>
</reference>
<feature type="domain" description="Cyclic nucleotide-binding" evidence="2">
    <location>
        <begin position="104"/>
        <end position="250"/>
    </location>
</feature>
<evidence type="ECO:0000259" key="2">
    <source>
        <dbReference type="PROSITE" id="PS50042"/>
    </source>
</evidence>
<keyword evidence="4" id="KW-1185">Reference proteome</keyword>
<evidence type="ECO:0000313" key="4">
    <source>
        <dbReference type="Proteomes" id="UP001146120"/>
    </source>
</evidence>
<dbReference type="AlphaFoldDB" id="A0AAV2YT03"/>
<reference evidence="3" key="1">
    <citation type="submission" date="2022-11" db="EMBL/GenBank/DDBJ databases">
        <authorList>
            <person name="Morgan W.R."/>
            <person name="Tartar A."/>
        </authorList>
    </citation>
    <scope>NUCLEOTIDE SEQUENCE</scope>
    <source>
        <strain evidence="3">ARSEF 373</strain>
    </source>
</reference>
<dbReference type="SUPFAM" id="SSF51206">
    <property type="entry name" value="cAMP-binding domain-like"/>
    <property type="match status" value="2"/>
</dbReference>
<dbReference type="PROSITE" id="PS50042">
    <property type="entry name" value="CNMP_BINDING_3"/>
    <property type="match status" value="1"/>
</dbReference>
<gene>
    <name evidence="3" type="ORF">N0F65_008282</name>
</gene>
<dbReference type="PANTHER" id="PTHR23011">
    <property type="entry name" value="CYCLIC NUCLEOTIDE-BINDING DOMAIN CONTAINING PROTEIN"/>
    <property type="match status" value="1"/>
</dbReference>
<dbReference type="SMART" id="SM00100">
    <property type="entry name" value="cNMP"/>
    <property type="match status" value="1"/>
</dbReference>
<sequence>MAAPTMASAALEPSAPATPPPQPGANRQNAMQAMSQFRSTRRRTFLMELKDQMQLQVESESDREQQKEVMGLHRILQKAPETRDATDIDTLYEWVMKNGSTNKIFQGAQEIICKTICREMTLLEVPEKGVVCYQGDYGDIFFIIISGSVSLFVDPKRRPLQASSRGSTSDRTYGGRHSQHYLHHGVTDFEADRDVPQPESYGSFIKQIFAGGTFGELAVMDPTARRSCTIICDVATSFICLKRGAYQRLIRITNSSQLDFTQIEFLETLFFFDGWPHGELTRLSNRLRHLNFPADTFLTRVGSEANVVFFIYAGVVQESVTLVHYLNENGEVYKCSTVESESSKRSLQDAPMKDQQSRRRICLELNLYQDHDICGEYPILFGKALCNTDLLAVTDVKTLVMDRETWQELFFMHGVDHVREAHTRFRYLAAARENWRQTRTKLALANPGLVLTLSTKAMMQDGKCVCGWCGSKEHITGDLSCTNLIASKKKQADKQKSNNGKKNRKALEIEAKAQAIKNSIQFVNTLAESQQRKASAIAMGMQAGEFDDRQQRHGKMSISGRRKLTMRLVAQKIIEHKVGQEDPAAAVDAAPVGGQSPSKAVMMRVVTQKLMSLKDAGDPTVAAAAAAAEEPEAATAAPRAPLSWPSPMLVKANMAALEKFQSAVRVVPIAPVAEAPIVVAERLPTDNPVLTVRRGSLVTPVSATATVGASALTPQPPSARSTFVDQSHSRRNSMDLLLPPDFQWPPDEEATTKLPPLKADEVRRSAFADEVAAQYKQELVRKLKRVSSVRGYYEARGQVLEHLQEKDNQVEGSNNNTAAAAAAAAVGHGHDAGGGSARIKVARKPRIPKPMRRYCGKSHEPRPDRFNRKINRMLKKMWIRDHQLPVVEESLRDP</sequence>
<protein>
    <recommendedName>
        <fullName evidence="2">Cyclic nucleotide-binding domain-containing protein</fullName>
    </recommendedName>
</protein>
<dbReference type="Gene3D" id="2.60.120.10">
    <property type="entry name" value="Jelly Rolls"/>
    <property type="match status" value="2"/>
</dbReference>
<dbReference type="InterPro" id="IPR000595">
    <property type="entry name" value="cNMP-bd_dom"/>
</dbReference>
<name>A0AAV2YT03_9STRA</name>
<dbReference type="Proteomes" id="UP001146120">
    <property type="component" value="Unassembled WGS sequence"/>
</dbReference>